<evidence type="ECO:0000256" key="1">
    <source>
        <dbReference type="ARBA" id="ARBA00004117"/>
    </source>
</evidence>
<dbReference type="PANTHER" id="PTHR30435:SF1">
    <property type="entry name" value="FLAGELLAR HOOK PROTEIN FLGE"/>
    <property type="match status" value="1"/>
</dbReference>
<protein>
    <recommendedName>
        <fullName evidence="3 5">Flagellar hook protein FlgE</fullName>
    </recommendedName>
</protein>
<sequence length="422" mass="43970">MSFQQGVTGLTSAGRNLEVIGNNVANASTVGAKASRAEFADIYARASGGGAGSAGLGVAVTAVAQQFSQGSISSTDNPLDVAINGAGFFQLQDPTGAMVYSRNGQFKVDREGYVTNSDDMKLMAIPVTYQDGQIPGKSQPLQLPTSGIAPKQTSTMNMEINLDARQSAKIDSATNAPVAIDFTDATTYNNSTSINIYDTKGQQVSMTYFFQKVANNTWDVYATANGETVGGTADAPAPITRVEFPDDGTPPTSPSEPISVAIPATGVGTSTETVAFESVVMDMTKLTQFGSAFGPTDVSQDGFPPGRLSSISIENDGTVIGSYSSGQSAAIARIELANFRNAQGLQPLGGNVWASTYDSGDPVIGTPGGGNLGLLQSKAVEESNVDLTQELVNMMVAQRIYQANAQTIKTQDSVMQTLVSLR</sequence>
<dbReference type="RefSeq" id="WP_341408313.1">
    <property type="nucleotide sequence ID" value="NZ_JBBUTH010000001.1"/>
</dbReference>
<reference evidence="10 11" key="1">
    <citation type="submission" date="2024-04" db="EMBL/GenBank/DDBJ databases">
        <title>Novel species of the genus Ideonella isolated from streams.</title>
        <authorList>
            <person name="Lu H."/>
        </authorList>
    </citation>
    <scope>NUCLEOTIDE SEQUENCE [LARGE SCALE GENOMIC DNA]</scope>
    <source>
        <strain evidence="10 11">DXS22W</strain>
    </source>
</reference>
<evidence type="ECO:0000256" key="3">
    <source>
        <dbReference type="ARBA" id="ARBA00019015"/>
    </source>
</evidence>
<dbReference type="PANTHER" id="PTHR30435">
    <property type="entry name" value="FLAGELLAR PROTEIN"/>
    <property type="match status" value="1"/>
</dbReference>
<dbReference type="Pfam" id="PF06429">
    <property type="entry name" value="Flg_bbr_C"/>
    <property type="match status" value="1"/>
</dbReference>
<evidence type="ECO:0000313" key="10">
    <source>
        <dbReference type="EMBL" id="MEK8048635.1"/>
    </source>
</evidence>
<dbReference type="Gene3D" id="2.60.98.20">
    <property type="entry name" value="Flagellar hook protein FlgE"/>
    <property type="match status" value="1"/>
</dbReference>
<comment type="subcellular location">
    <subcellularLocation>
        <location evidence="1 5">Bacterial flagellum basal body</location>
    </subcellularLocation>
</comment>
<evidence type="ECO:0000259" key="9">
    <source>
        <dbReference type="Pfam" id="PF22692"/>
    </source>
</evidence>
<dbReference type="InterPro" id="IPR020013">
    <property type="entry name" value="Flagellar_FlgE/F/G"/>
</dbReference>
<dbReference type="InterPro" id="IPR019776">
    <property type="entry name" value="Flagellar_basal_body_rod_CS"/>
</dbReference>
<dbReference type="InterPro" id="IPR037058">
    <property type="entry name" value="Falgellar_hook_FlgE_sf"/>
</dbReference>
<dbReference type="Proteomes" id="UP001365405">
    <property type="component" value="Unassembled WGS sequence"/>
</dbReference>
<comment type="function">
    <text evidence="5">A flexible structure which links the flagellar filament to the drive apparatus in the basal body.</text>
</comment>
<dbReference type="PROSITE" id="PS00588">
    <property type="entry name" value="FLAGELLA_BB_ROD"/>
    <property type="match status" value="1"/>
</dbReference>
<gene>
    <name evidence="10" type="primary">flgE</name>
    <name evidence="10" type="ORF">AACH10_00100</name>
</gene>
<dbReference type="EMBL" id="JBBUTH010000001">
    <property type="protein sequence ID" value="MEK8048635.1"/>
    <property type="molecule type" value="Genomic_DNA"/>
</dbReference>
<dbReference type="InterPro" id="IPR011491">
    <property type="entry name" value="FlgE_D2"/>
</dbReference>
<keyword evidence="10" id="KW-0966">Cell projection</keyword>
<dbReference type="InterPro" id="IPR010930">
    <property type="entry name" value="Flg_bb/hook_C_dom"/>
</dbReference>
<evidence type="ECO:0000256" key="2">
    <source>
        <dbReference type="ARBA" id="ARBA00009677"/>
    </source>
</evidence>
<dbReference type="SUPFAM" id="SSF117143">
    <property type="entry name" value="Flagellar hook protein flgE"/>
    <property type="match status" value="1"/>
</dbReference>
<feature type="domain" description="Flagellar hook protein FlgE/F/G-like D1" evidence="9">
    <location>
        <begin position="82"/>
        <end position="135"/>
    </location>
</feature>
<keyword evidence="10" id="KW-0969">Cilium</keyword>
<dbReference type="Pfam" id="PF00460">
    <property type="entry name" value="Flg_bb_rod"/>
    <property type="match status" value="1"/>
</dbReference>
<evidence type="ECO:0000256" key="5">
    <source>
        <dbReference type="RuleBase" id="RU362116"/>
    </source>
</evidence>
<organism evidence="10 11">
    <name type="scientific">Pseudaquabacterium inlustre</name>
    <dbReference type="NCBI Taxonomy" id="2984192"/>
    <lineage>
        <taxon>Bacteria</taxon>
        <taxon>Pseudomonadati</taxon>
        <taxon>Pseudomonadota</taxon>
        <taxon>Betaproteobacteria</taxon>
        <taxon>Burkholderiales</taxon>
        <taxon>Sphaerotilaceae</taxon>
        <taxon>Pseudaquabacterium</taxon>
    </lineage>
</organism>
<evidence type="ECO:0000256" key="4">
    <source>
        <dbReference type="ARBA" id="ARBA00023143"/>
    </source>
</evidence>
<feature type="domain" description="Flagellar basal-body/hook protein C-terminal" evidence="7">
    <location>
        <begin position="376"/>
        <end position="421"/>
    </location>
</feature>
<name>A0ABU9CBR7_9BURK</name>
<evidence type="ECO:0000259" key="6">
    <source>
        <dbReference type="Pfam" id="PF00460"/>
    </source>
</evidence>
<dbReference type="InterPro" id="IPR053967">
    <property type="entry name" value="LlgE_F_G-like_D1"/>
</dbReference>
<comment type="caution">
    <text evidence="10">The sequence shown here is derived from an EMBL/GenBank/DDBJ whole genome shotgun (WGS) entry which is preliminary data.</text>
</comment>
<feature type="domain" description="Flagellar hook protein FlgE D2" evidence="8">
    <location>
        <begin position="171"/>
        <end position="303"/>
    </location>
</feature>
<evidence type="ECO:0000313" key="11">
    <source>
        <dbReference type="Proteomes" id="UP001365405"/>
    </source>
</evidence>
<accession>A0ABU9CBR7</accession>
<dbReference type="InterPro" id="IPR037925">
    <property type="entry name" value="FlgE/F/G-like"/>
</dbReference>
<dbReference type="NCBIfam" id="NF004238">
    <property type="entry name" value="PRK05682.1-1"/>
    <property type="match status" value="1"/>
</dbReference>
<keyword evidence="10" id="KW-0282">Flagellum</keyword>
<evidence type="ECO:0000259" key="7">
    <source>
        <dbReference type="Pfam" id="PF06429"/>
    </source>
</evidence>
<dbReference type="NCBIfam" id="TIGR03506">
    <property type="entry name" value="FlgEFG_subfam"/>
    <property type="match status" value="1"/>
</dbReference>
<proteinExistence type="inferred from homology"/>
<dbReference type="Pfam" id="PF22692">
    <property type="entry name" value="LlgE_F_G_D1"/>
    <property type="match status" value="1"/>
</dbReference>
<evidence type="ECO:0000259" key="8">
    <source>
        <dbReference type="Pfam" id="PF07559"/>
    </source>
</evidence>
<keyword evidence="4 5" id="KW-0975">Bacterial flagellum</keyword>
<dbReference type="InterPro" id="IPR001444">
    <property type="entry name" value="Flag_bb_rod_N"/>
</dbReference>
<comment type="similarity">
    <text evidence="2 5">Belongs to the flagella basal body rod proteins family.</text>
</comment>
<dbReference type="Pfam" id="PF07559">
    <property type="entry name" value="FlgE_D2"/>
    <property type="match status" value="1"/>
</dbReference>
<feature type="domain" description="Flagellar basal body rod protein N-terminal" evidence="6">
    <location>
        <begin position="6"/>
        <end position="33"/>
    </location>
</feature>
<keyword evidence="11" id="KW-1185">Reference proteome</keyword>